<dbReference type="AlphaFoldDB" id="A0A849VHN7"/>
<keyword evidence="2" id="KW-1133">Transmembrane helix</keyword>
<keyword evidence="2" id="KW-0812">Transmembrane</keyword>
<evidence type="ECO:0000313" key="4">
    <source>
        <dbReference type="Proteomes" id="UP000586305"/>
    </source>
</evidence>
<dbReference type="EMBL" id="JABBPG010000012">
    <property type="protein sequence ID" value="NOU52796.1"/>
    <property type="molecule type" value="Genomic_DNA"/>
</dbReference>
<name>A0A849VHN7_9GAMM</name>
<evidence type="ECO:0000256" key="2">
    <source>
        <dbReference type="SAM" id="Phobius"/>
    </source>
</evidence>
<protein>
    <submittedName>
        <fullName evidence="3">DUF3014 domain-containing protein</fullName>
    </submittedName>
</protein>
<evidence type="ECO:0000313" key="3">
    <source>
        <dbReference type="EMBL" id="NOU52796.1"/>
    </source>
</evidence>
<dbReference type="RefSeq" id="WP_171627851.1">
    <property type="nucleotide sequence ID" value="NZ_JABBPG010000012.1"/>
</dbReference>
<evidence type="ECO:0000256" key="1">
    <source>
        <dbReference type="SAM" id="MobiDB-lite"/>
    </source>
</evidence>
<comment type="caution">
    <text evidence="3">The sequence shown here is derived from an EMBL/GenBank/DDBJ whole genome shotgun (WGS) entry which is preliminary data.</text>
</comment>
<gene>
    <name evidence="3" type="ORF">HG263_20010</name>
</gene>
<dbReference type="Proteomes" id="UP000586305">
    <property type="component" value="Unassembled WGS sequence"/>
</dbReference>
<reference evidence="3 4" key="1">
    <citation type="submission" date="2020-04" db="EMBL/GenBank/DDBJ databases">
        <title>Pseudoalteromonas caenipelagi sp. nov., isolated from a tidal flat.</title>
        <authorList>
            <person name="Park S."/>
            <person name="Yoon J.-H."/>
        </authorList>
    </citation>
    <scope>NUCLEOTIDE SEQUENCE [LARGE SCALE GENOMIC DNA]</scope>
    <source>
        <strain evidence="3 4">JBTF-M23</strain>
    </source>
</reference>
<organism evidence="3 4">
    <name type="scientific">Pseudoalteromonas caenipelagi</name>
    <dbReference type="NCBI Taxonomy" id="2726988"/>
    <lineage>
        <taxon>Bacteria</taxon>
        <taxon>Pseudomonadati</taxon>
        <taxon>Pseudomonadota</taxon>
        <taxon>Gammaproteobacteria</taxon>
        <taxon>Alteromonadales</taxon>
        <taxon>Pseudoalteromonadaceae</taxon>
        <taxon>Pseudoalteromonas</taxon>
    </lineage>
</organism>
<proteinExistence type="predicted"/>
<dbReference type="Pfam" id="PF11219">
    <property type="entry name" value="DUF3014"/>
    <property type="match status" value="1"/>
</dbReference>
<keyword evidence="2" id="KW-0472">Membrane</keyword>
<feature type="region of interest" description="Disordered" evidence="1">
    <location>
        <begin position="46"/>
        <end position="95"/>
    </location>
</feature>
<sequence length="299" mass="33411">MSESGADHSQSAKPSRSQLLLAATVVVALVIVVVFVLSKQNEQKQTNTKYSQDVVAQQPQSTEQLNTAQSKPVESQTTDAPEPVAQPPQMERNEMPVNVPTATSTEVPLPTLDDSDEMVKQTVAEIMTEKALSLIVSDDMVRRGVVFVDNLAKGKIAEKHMPVKKPEEPFMALEDDIVVTDPNSFERYTPYVDILTSMSTAQMMRVLDKFQPLITQAYEEIGYEGTDFNSTLNKAITELLNTPIPKSSVPLIKDSVTYRYAYPEWEQLSEAQKQFLRMGPENMEKVKQRLSALQKSLNQ</sequence>
<feature type="compositionally biased region" description="Polar residues" evidence="1">
    <location>
        <begin position="46"/>
        <end position="79"/>
    </location>
</feature>
<feature type="transmembrane region" description="Helical" evidence="2">
    <location>
        <begin position="19"/>
        <end position="38"/>
    </location>
</feature>
<keyword evidence="4" id="KW-1185">Reference proteome</keyword>
<accession>A0A849VHN7</accession>
<dbReference type="InterPro" id="IPR021382">
    <property type="entry name" value="DUF3014"/>
</dbReference>